<dbReference type="GO" id="GO:0009229">
    <property type="term" value="P:thiamine diphosphate biosynthetic process"/>
    <property type="evidence" value="ECO:0007669"/>
    <property type="project" value="InterPro"/>
</dbReference>
<dbReference type="InterPro" id="IPR036759">
    <property type="entry name" value="TPK_catalytic_sf"/>
</dbReference>
<sequence>MKAAVVSHGTVKDISHLKALLNECQLLVCADGGAQYVLNCGMFPDAVIGDLDSIDENILKKLVNNNVEIIKYPKEKDFTDTELAIDYCINKDADEIMLLGSIGDRMDHTLANILLLVKLVGQNIKACIINEKNRIYITDSSLSLKGNVGDILSLIPVSGDVQGVRTNGLQYELSGATLSFGSSIGISNVFMDEEISVTIDSGYLLIIKSND</sequence>
<evidence type="ECO:0000256" key="3">
    <source>
        <dbReference type="ARBA" id="ARBA00022777"/>
    </source>
</evidence>
<keyword evidence="3 7" id="KW-0418">Kinase</keyword>
<dbReference type="Pfam" id="PF04265">
    <property type="entry name" value="TPK_B1_binding"/>
    <property type="match status" value="1"/>
</dbReference>
<dbReference type="InterPro" id="IPR036371">
    <property type="entry name" value="TPK_B1-bd_sf"/>
</dbReference>
<dbReference type="PATRIC" id="fig|36849.3.peg.2254"/>
<feature type="domain" description="Thiamin pyrophosphokinase thiamin-binding" evidence="6">
    <location>
        <begin position="131"/>
        <end position="205"/>
    </location>
</feature>
<dbReference type="SMART" id="SM00983">
    <property type="entry name" value="TPK_B1_binding"/>
    <property type="match status" value="1"/>
</dbReference>
<dbReference type="Pfam" id="PF04263">
    <property type="entry name" value="TPK_catalytic"/>
    <property type="match status" value="1"/>
</dbReference>
<dbReference type="GO" id="GO:0016301">
    <property type="term" value="F:kinase activity"/>
    <property type="evidence" value="ECO:0007669"/>
    <property type="project" value="UniProtKB-KW"/>
</dbReference>
<keyword evidence="1 7" id="KW-0808">Transferase</keyword>
<gene>
    <name evidence="7" type="primary">thiN</name>
    <name evidence="7" type="ORF">OXPF_21350</name>
</gene>
<dbReference type="Proteomes" id="UP000050326">
    <property type="component" value="Unassembled WGS sequence"/>
</dbReference>
<reference evidence="7 8" key="1">
    <citation type="submission" date="2015-09" db="EMBL/GenBank/DDBJ databases">
        <title>Genome sequence of Oxobacter pfennigii DSM 3222.</title>
        <authorList>
            <person name="Poehlein A."/>
            <person name="Bengelsdorf F.R."/>
            <person name="Schiel-Bengelsdorf B."/>
            <person name="Duerre P."/>
            <person name="Daniel R."/>
        </authorList>
    </citation>
    <scope>NUCLEOTIDE SEQUENCE [LARGE SCALE GENOMIC DNA]</scope>
    <source>
        <strain evidence="7 8">DSM 3222</strain>
    </source>
</reference>
<dbReference type="InterPro" id="IPR007371">
    <property type="entry name" value="TPK_catalytic"/>
</dbReference>
<keyword evidence="2" id="KW-0547">Nucleotide-binding</keyword>
<keyword evidence="4" id="KW-0067">ATP-binding</keyword>
<dbReference type="SUPFAM" id="SSF63862">
    <property type="entry name" value="Thiamin pyrophosphokinase, substrate-binding domain"/>
    <property type="match status" value="1"/>
</dbReference>
<dbReference type="Gene3D" id="3.40.50.10240">
    <property type="entry name" value="Thiamin pyrophosphokinase, catalytic domain"/>
    <property type="match status" value="1"/>
</dbReference>
<evidence type="ECO:0000256" key="4">
    <source>
        <dbReference type="ARBA" id="ARBA00022840"/>
    </source>
</evidence>
<accession>A0A0P8W5L7</accession>
<evidence type="ECO:0000256" key="1">
    <source>
        <dbReference type="ARBA" id="ARBA00022679"/>
    </source>
</evidence>
<dbReference type="STRING" id="36849.OXPF_21350"/>
<comment type="caution">
    <text evidence="7">The sequence shown here is derived from an EMBL/GenBank/DDBJ whole genome shotgun (WGS) entry which is preliminary data.</text>
</comment>
<dbReference type="InterPro" id="IPR053149">
    <property type="entry name" value="TPK"/>
</dbReference>
<evidence type="ECO:0000256" key="2">
    <source>
        <dbReference type="ARBA" id="ARBA00022741"/>
    </source>
</evidence>
<protein>
    <recommendedName>
        <fullName evidence="5">Thiamine diphosphokinase</fullName>
        <ecNumber evidence="5">2.7.6.2</ecNumber>
    </recommendedName>
</protein>
<dbReference type="OrthoDB" id="9804377at2"/>
<evidence type="ECO:0000313" key="7">
    <source>
        <dbReference type="EMBL" id="KPU43970.1"/>
    </source>
</evidence>
<proteinExistence type="predicted"/>
<dbReference type="InterPro" id="IPR007373">
    <property type="entry name" value="Thiamin_PyroPKinase_B1-bd"/>
</dbReference>
<dbReference type="InterPro" id="IPR006282">
    <property type="entry name" value="Thi_PPkinase"/>
</dbReference>
<dbReference type="RefSeq" id="WP_054875178.1">
    <property type="nucleotide sequence ID" value="NZ_LKET01000032.1"/>
</dbReference>
<dbReference type="SUPFAM" id="SSF63999">
    <property type="entry name" value="Thiamin pyrophosphokinase, catalytic domain"/>
    <property type="match status" value="1"/>
</dbReference>
<organism evidence="7 8">
    <name type="scientific">Oxobacter pfennigii</name>
    <dbReference type="NCBI Taxonomy" id="36849"/>
    <lineage>
        <taxon>Bacteria</taxon>
        <taxon>Bacillati</taxon>
        <taxon>Bacillota</taxon>
        <taxon>Clostridia</taxon>
        <taxon>Eubacteriales</taxon>
        <taxon>Clostridiaceae</taxon>
        <taxon>Oxobacter</taxon>
    </lineage>
</organism>
<dbReference type="AlphaFoldDB" id="A0A0P8W5L7"/>
<dbReference type="PANTHER" id="PTHR41299">
    <property type="entry name" value="THIAMINE PYROPHOSPHOKINASE"/>
    <property type="match status" value="1"/>
</dbReference>
<evidence type="ECO:0000259" key="6">
    <source>
        <dbReference type="SMART" id="SM00983"/>
    </source>
</evidence>
<dbReference type="GO" id="GO:0005524">
    <property type="term" value="F:ATP binding"/>
    <property type="evidence" value="ECO:0007669"/>
    <property type="project" value="UniProtKB-KW"/>
</dbReference>
<dbReference type="EMBL" id="LKET01000032">
    <property type="protein sequence ID" value="KPU43970.1"/>
    <property type="molecule type" value="Genomic_DNA"/>
</dbReference>
<dbReference type="NCBIfam" id="TIGR01378">
    <property type="entry name" value="thi_PPkinase"/>
    <property type="match status" value="1"/>
</dbReference>
<dbReference type="GO" id="GO:0030975">
    <property type="term" value="F:thiamine binding"/>
    <property type="evidence" value="ECO:0007669"/>
    <property type="project" value="InterPro"/>
</dbReference>
<evidence type="ECO:0000256" key="5">
    <source>
        <dbReference type="NCBIfam" id="TIGR01378"/>
    </source>
</evidence>
<dbReference type="CDD" id="cd07995">
    <property type="entry name" value="TPK"/>
    <property type="match status" value="1"/>
</dbReference>
<name>A0A0P8W5L7_9CLOT</name>
<keyword evidence="8" id="KW-1185">Reference proteome</keyword>
<dbReference type="GO" id="GO:0006772">
    <property type="term" value="P:thiamine metabolic process"/>
    <property type="evidence" value="ECO:0007669"/>
    <property type="project" value="UniProtKB-UniRule"/>
</dbReference>
<dbReference type="GO" id="GO:0004788">
    <property type="term" value="F:thiamine diphosphokinase activity"/>
    <property type="evidence" value="ECO:0007669"/>
    <property type="project" value="UniProtKB-UniRule"/>
</dbReference>
<dbReference type="EC" id="2.7.6.2" evidence="5"/>
<evidence type="ECO:0000313" key="8">
    <source>
        <dbReference type="Proteomes" id="UP000050326"/>
    </source>
</evidence>
<dbReference type="PANTHER" id="PTHR41299:SF1">
    <property type="entry name" value="THIAMINE PYROPHOSPHOKINASE"/>
    <property type="match status" value="1"/>
</dbReference>